<evidence type="ECO:0000313" key="2">
    <source>
        <dbReference type="Proteomes" id="UP000008068"/>
    </source>
</evidence>
<dbReference type="HOGENOM" id="CLU_2266078_0_0_1"/>
<gene>
    <name evidence="1" type="ORF">CAEBREN_22660</name>
</gene>
<dbReference type="Proteomes" id="UP000008068">
    <property type="component" value="Unassembled WGS sequence"/>
</dbReference>
<evidence type="ECO:0000313" key="1">
    <source>
        <dbReference type="EMBL" id="EGT35010.1"/>
    </source>
</evidence>
<proteinExistence type="predicted"/>
<dbReference type="AlphaFoldDB" id="G0NP39"/>
<accession>G0NP39</accession>
<dbReference type="InParanoid" id="G0NP39"/>
<reference evidence="2" key="1">
    <citation type="submission" date="2011-07" db="EMBL/GenBank/DDBJ databases">
        <authorList>
            <consortium name="Caenorhabditis brenneri Sequencing and Analysis Consortium"/>
            <person name="Wilson R.K."/>
        </authorList>
    </citation>
    <scope>NUCLEOTIDE SEQUENCE [LARGE SCALE GENOMIC DNA]</scope>
    <source>
        <strain evidence="2">PB2801</strain>
    </source>
</reference>
<sequence length="103" mass="12060">MMDVGLGTQYFHFLLLKNLHISCPVARLKKFLFRSMFLTLIHCLNNACQSKYSPGADLSIRLSADWTGAKTKGLPIIVFFFLRKRLFYEIFINYYPDVFANIW</sequence>
<keyword evidence="2" id="KW-1185">Reference proteome</keyword>
<name>G0NP39_CAEBE</name>
<dbReference type="EMBL" id="GL379918">
    <property type="protein sequence ID" value="EGT35010.1"/>
    <property type="molecule type" value="Genomic_DNA"/>
</dbReference>
<organism evidence="2">
    <name type="scientific">Caenorhabditis brenneri</name>
    <name type="common">Nematode worm</name>
    <dbReference type="NCBI Taxonomy" id="135651"/>
    <lineage>
        <taxon>Eukaryota</taxon>
        <taxon>Metazoa</taxon>
        <taxon>Ecdysozoa</taxon>
        <taxon>Nematoda</taxon>
        <taxon>Chromadorea</taxon>
        <taxon>Rhabditida</taxon>
        <taxon>Rhabditina</taxon>
        <taxon>Rhabditomorpha</taxon>
        <taxon>Rhabditoidea</taxon>
        <taxon>Rhabditidae</taxon>
        <taxon>Peloderinae</taxon>
        <taxon>Caenorhabditis</taxon>
    </lineage>
</organism>
<protein>
    <submittedName>
        <fullName evidence="1">Uncharacterized protein</fullName>
    </submittedName>
</protein>